<dbReference type="EMBL" id="JH767165">
    <property type="protein sequence ID" value="EQC32166.1"/>
    <property type="molecule type" value="Genomic_DNA"/>
</dbReference>
<comment type="subunit">
    <text evidence="6">Component of the Mediator complex.</text>
</comment>
<comment type="similarity">
    <text evidence="2 6">Belongs to the Mediator complex subunit 18 family.</text>
</comment>
<name>T0QBT2_SAPDV</name>
<reference evidence="7 8" key="1">
    <citation type="submission" date="2012-04" db="EMBL/GenBank/DDBJ databases">
        <title>The Genome Sequence of Saprolegnia declina VS20.</title>
        <authorList>
            <consortium name="The Broad Institute Genome Sequencing Platform"/>
            <person name="Russ C."/>
            <person name="Nusbaum C."/>
            <person name="Tyler B."/>
            <person name="van West P."/>
            <person name="Dieguez-Uribeondo J."/>
            <person name="de Bruijn I."/>
            <person name="Tripathy S."/>
            <person name="Jiang R."/>
            <person name="Young S.K."/>
            <person name="Zeng Q."/>
            <person name="Gargeya S."/>
            <person name="Fitzgerald M."/>
            <person name="Haas B."/>
            <person name="Abouelleil A."/>
            <person name="Alvarado L."/>
            <person name="Arachchi H.M."/>
            <person name="Berlin A."/>
            <person name="Chapman S.B."/>
            <person name="Goldberg J."/>
            <person name="Griggs A."/>
            <person name="Gujja S."/>
            <person name="Hansen M."/>
            <person name="Howarth C."/>
            <person name="Imamovic A."/>
            <person name="Larimer J."/>
            <person name="McCowen C."/>
            <person name="Montmayeur A."/>
            <person name="Murphy C."/>
            <person name="Neiman D."/>
            <person name="Pearson M."/>
            <person name="Priest M."/>
            <person name="Roberts A."/>
            <person name="Saif S."/>
            <person name="Shea T."/>
            <person name="Sisk P."/>
            <person name="Sykes S."/>
            <person name="Wortman J."/>
            <person name="Nusbaum C."/>
            <person name="Birren B."/>
        </authorList>
    </citation>
    <scope>NUCLEOTIDE SEQUENCE [LARGE SCALE GENOMIC DNA]</scope>
    <source>
        <strain evidence="7 8">VS20</strain>
    </source>
</reference>
<evidence type="ECO:0000313" key="7">
    <source>
        <dbReference type="EMBL" id="EQC32166.1"/>
    </source>
</evidence>
<keyword evidence="3 6" id="KW-0805">Transcription regulation</keyword>
<dbReference type="GO" id="GO:0070847">
    <property type="term" value="C:core mediator complex"/>
    <property type="evidence" value="ECO:0007669"/>
    <property type="project" value="TreeGrafter"/>
</dbReference>
<dbReference type="InParanoid" id="T0QBT2"/>
<dbReference type="GeneID" id="19951087"/>
<dbReference type="GO" id="GO:0006369">
    <property type="term" value="P:termination of RNA polymerase II transcription"/>
    <property type="evidence" value="ECO:0007669"/>
    <property type="project" value="TreeGrafter"/>
</dbReference>
<keyword evidence="4 6" id="KW-0804">Transcription</keyword>
<evidence type="ECO:0000256" key="3">
    <source>
        <dbReference type="ARBA" id="ARBA00023015"/>
    </source>
</evidence>
<protein>
    <recommendedName>
        <fullName evidence="6">Mediator of RNA polymerase II transcription subunit 18</fullName>
    </recommendedName>
    <alternativeName>
        <fullName evidence="6">Mediator complex subunit 18</fullName>
    </alternativeName>
</protein>
<dbReference type="AlphaFoldDB" id="T0QBT2"/>
<dbReference type="Pfam" id="PF09637">
    <property type="entry name" value="Med18"/>
    <property type="match status" value="1"/>
</dbReference>
<proteinExistence type="inferred from homology"/>
<evidence type="ECO:0000256" key="2">
    <source>
        <dbReference type="ARBA" id="ARBA00009814"/>
    </source>
</evidence>
<dbReference type="OrthoDB" id="147397at2759"/>
<dbReference type="VEuPathDB" id="FungiDB:SDRG_10360"/>
<keyword evidence="5 6" id="KW-0539">Nucleus</keyword>
<dbReference type="PANTHER" id="PTHR13321:SF2">
    <property type="entry name" value="MEDIATOR OF RNA POLYMERASE II TRANSCRIPTION SUBUNIT 18"/>
    <property type="match status" value="1"/>
</dbReference>
<evidence type="ECO:0000256" key="5">
    <source>
        <dbReference type="ARBA" id="ARBA00023242"/>
    </source>
</evidence>
<dbReference type="OMA" id="DFPLENM"/>
<dbReference type="GO" id="GO:0016592">
    <property type="term" value="C:mediator complex"/>
    <property type="evidence" value="ECO:0007669"/>
    <property type="project" value="InterPro"/>
</dbReference>
<dbReference type="Gene3D" id="2.40.320.10">
    <property type="entry name" value="Hypothetical Protein Pfu-838710-001"/>
    <property type="match status" value="1"/>
</dbReference>
<organism evidence="7 8">
    <name type="scientific">Saprolegnia diclina (strain VS20)</name>
    <dbReference type="NCBI Taxonomy" id="1156394"/>
    <lineage>
        <taxon>Eukaryota</taxon>
        <taxon>Sar</taxon>
        <taxon>Stramenopiles</taxon>
        <taxon>Oomycota</taxon>
        <taxon>Saprolegniomycetes</taxon>
        <taxon>Saprolegniales</taxon>
        <taxon>Saprolegniaceae</taxon>
        <taxon>Saprolegnia</taxon>
    </lineage>
</organism>
<dbReference type="STRING" id="1156394.T0QBT2"/>
<evidence type="ECO:0000313" key="8">
    <source>
        <dbReference type="Proteomes" id="UP000030762"/>
    </source>
</evidence>
<sequence length="247" mass="28388">MSTVSNKSFEVNLQGEVPYKDYTAFEERIRGLCGDDTEKEQFSYKEYVYNFDAQSPQGVPNYEVRARHVIYGSCTFTGAAVEATSKAGQKWELRYIGKWERKKPTDQTGRAAQSVAYRSQVAVSASDNVRTFLSTLGFRHSFRYMRSGTRWNFPNGIMVEATRMKPLEKDEQDDFPLENMQVDALLVEVSALTTDDKIEEVAQKIRRLAIDLDPYFIERPVEGKEVSHHTAILAGEMRNMKKQKVRR</sequence>
<evidence type="ECO:0000256" key="4">
    <source>
        <dbReference type="ARBA" id="ARBA00023163"/>
    </source>
</evidence>
<accession>T0QBT2</accession>
<dbReference type="GO" id="GO:0006357">
    <property type="term" value="P:regulation of transcription by RNA polymerase II"/>
    <property type="evidence" value="ECO:0007669"/>
    <property type="project" value="InterPro"/>
</dbReference>
<keyword evidence="6" id="KW-0010">Activator</keyword>
<dbReference type="PANTHER" id="PTHR13321">
    <property type="entry name" value="MEDIATOR OF RNA POLYMERASE II TRANSCRIPTION, SUBUNIT 18"/>
    <property type="match status" value="1"/>
</dbReference>
<evidence type="ECO:0000256" key="1">
    <source>
        <dbReference type="ARBA" id="ARBA00004123"/>
    </source>
</evidence>
<evidence type="ECO:0000256" key="6">
    <source>
        <dbReference type="RuleBase" id="RU364150"/>
    </source>
</evidence>
<comment type="function">
    <text evidence="6">Component of the Mediator complex, a coactivator involved in the regulated transcription of nearly all RNA polymerase II-dependent genes. Mediator functions as a bridge to convey information from gene-specific regulatory proteins to the basal RNA polymerase II transcription machinery. Mediator is recruited to promoters by direct interactions with regulatory proteins and serves as a scaffold for the assembly of a functional preinitiation complex with RNA polymerase II and the general transcription factors.</text>
</comment>
<dbReference type="Proteomes" id="UP000030762">
    <property type="component" value="Unassembled WGS sequence"/>
</dbReference>
<dbReference type="eggNOG" id="ENOG502QTCZ">
    <property type="taxonomic scope" value="Eukaryota"/>
</dbReference>
<dbReference type="InterPro" id="IPR019095">
    <property type="entry name" value="Mediator_Med18"/>
</dbReference>
<dbReference type="RefSeq" id="XP_008614568.1">
    <property type="nucleotide sequence ID" value="XM_008616346.1"/>
</dbReference>
<dbReference type="GO" id="GO:0003712">
    <property type="term" value="F:transcription coregulator activity"/>
    <property type="evidence" value="ECO:0007669"/>
    <property type="project" value="InterPro"/>
</dbReference>
<keyword evidence="8" id="KW-1185">Reference proteome</keyword>
<gene>
    <name evidence="6" type="primary">MED18</name>
    <name evidence="7" type="ORF">SDRG_10360</name>
</gene>
<comment type="subcellular location">
    <subcellularLocation>
        <location evidence="1 6">Nucleus</location>
    </subcellularLocation>
</comment>